<dbReference type="InterPro" id="IPR001683">
    <property type="entry name" value="PX_dom"/>
</dbReference>
<dbReference type="PROSITE" id="PS50195">
    <property type="entry name" value="PX"/>
    <property type="match status" value="1"/>
</dbReference>
<dbReference type="SUPFAM" id="SSF64268">
    <property type="entry name" value="PX domain"/>
    <property type="match status" value="1"/>
</dbReference>
<dbReference type="InterPro" id="IPR000198">
    <property type="entry name" value="RhoGAP_dom"/>
</dbReference>
<feature type="region of interest" description="Disordered" evidence="2">
    <location>
        <begin position="557"/>
        <end position="578"/>
    </location>
</feature>
<gene>
    <name evidence="6" type="ORF">Rt10032_c19g6181</name>
</gene>
<feature type="compositionally biased region" description="Low complexity" evidence="2">
    <location>
        <begin position="386"/>
        <end position="409"/>
    </location>
</feature>
<dbReference type="InterPro" id="IPR008936">
    <property type="entry name" value="Rho_GTPase_activation_prot"/>
</dbReference>
<evidence type="ECO:0000259" key="4">
    <source>
        <dbReference type="PROSITE" id="PS50195"/>
    </source>
</evidence>
<evidence type="ECO:0000259" key="3">
    <source>
        <dbReference type="PROSITE" id="PS50003"/>
    </source>
</evidence>
<evidence type="ECO:0000313" key="7">
    <source>
        <dbReference type="Proteomes" id="UP000321518"/>
    </source>
</evidence>
<dbReference type="PROSITE" id="PS50238">
    <property type="entry name" value="RHOGAP"/>
    <property type="match status" value="1"/>
</dbReference>
<dbReference type="SMART" id="SM00324">
    <property type="entry name" value="RhoGAP"/>
    <property type="match status" value="1"/>
</dbReference>
<organism evidence="6 7">
    <name type="scientific">Rhodotorula toruloides</name>
    <name type="common">Yeast</name>
    <name type="synonym">Rhodosporidium toruloides</name>
    <dbReference type="NCBI Taxonomy" id="5286"/>
    <lineage>
        <taxon>Eukaryota</taxon>
        <taxon>Fungi</taxon>
        <taxon>Dikarya</taxon>
        <taxon>Basidiomycota</taxon>
        <taxon>Pucciniomycotina</taxon>
        <taxon>Microbotryomycetes</taxon>
        <taxon>Sporidiobolales</taxon>
        <taxon>Sporidiobolaceae</taxon>
        <taxon>Rhodotorula</taxon>
    </lineage>
</organism>
<dbReference type="Gene3D" id="1.10.555.10">
    <property type="entry name" value="Rho GTPase activation protein"/>
    <property type="match status" value="1"/>
</dbReference>
<dbReference type="PANTHER" id="PTHR23176">
    <property type="entry name" value="RHO/RAC/CDC GTPASE-ACTIVATING PROTEIN"/>
    <property type="match status" value="1"/>
</dbReference>
<evidence type="ECO:0000256" key="2">
    <source>
        <dbReference type="SAM" id="MobiDB-lite"/>
    </source>
</evidence>
<feature type="compositionally biased region" description="Acidic residues" evidence="2">
    <location>
        <begin position="1195"/>
        <end position="1212"/>
    </location>
</feature>
<dbReference type="PANTHER" id="PTHR23176:SF129">
    <property type="entry name" value="RHO GTPASE ACTIVATING PROTEIN AT 16F, ISOFORM E-RELATED"/>
    <property type="match status" value="1"/>
</dbReference>
<dbReference type="Proteomes" id="UP000321518">
    <property type="component" value="Unassembled WGS sequence"/>
</dbReference>
<feature type="compositionally biased region" description="Low complexity" evidence="2">
    <location>
        <begin position="777"/>
        <end position="786"/>
    </location>
</feature>
<dbReference type="InterPro" id="IPR050729">
    <property type="entry name" value="Rho-GAP"/>
</dbReference>
<feature type="compositionally biased region" description="Low complexity" evidence="2">
    <location>
        <begin position="1238"/>
        <end position="1248"/>
    </location>
</feature>
<evidence type="ECO:0000259" key="5">
    <source>
        <dbReference type="PROSITE" id="PS50238"/>
    </source>
</evidence>
<feature type="compositionally biased region" description="Low complexity" evidence="2">
    <location>
        <begin position="336"/>
        <end position="348"/>
    </location>
</feature>
<evidence type="ECO:0000256" key="1">
    <source>
        <dbReference type="ARBA" id="ARBA00022468"/>
    </source>
</evidence>
<dbReference type="SMART" id="SM00233">
    <property type="entry name" value="PH"/>
    <property type="match status" value="1"/>
</dbReference>
<dbReference type="InterPro" id="IPR036871">
    <property type="entry name" value="PX_dom_sf"/>
</dbReference>
<feature type="compositionally biased region" description="Pro residues" evidence="2">
    <location>
        <begin position="1249"/>
        <end position="1261"/>
    </location>
</feature>
<dbReference type="AlphaFoldDB" id="A0A511KRK3"/>
<dbReference type="CDD" id="cd06093">
    <property type="entry name" value="PX_domain"/>
    <property type="match status" value="1"/>
</dbReference>
<feature type="region of interest" description="Disordered" evidence="2">
    <location>
        <begin position="1193"/>
        <end position="1269"/>
    </location>
</feature>
<feature type="region of interest" description="Disordered" evidence="2">
    <location>
        <begin position="731"/>
        <end position="817"/>
    </location>
</feature>
<dbReference type="InterPro" id="IPR001849">
    <property type="entry name" value="PH_domain"/>
</dbReference>
<feature type="compositionally biased region" description="Polar residues" evidence="2">
    <location>
        <begin position="1225"/>
        <end position="1237"/>
    </location>
</feature>
<reference evidence="6 7" key="1">
    <citation type="submission" date="2019-07" db="EMBL/GenBank/DDBJ databases">
        <title>Rhodotorula toruloides NBRC10032 genome sequencing.</title>
        <authorList>
            <person name="Shida Y."/>
            <person name="Takaku H."/>
            <person name="Ogasawara W."/>
            <person name="Mori K."/>
        </authorList>
    </citation>
    <scope>NUCLEOTIDE SEQUENCE [LARGE SCALE GENOMIC DNA]</scope>
    <source>
        <strain evidence="6 7">NBRC10032</strain>
    </source>
</reference>
<feature type="region of interest" description="Disordered" evidence="2">
    <location>
        <begin position="1149"/>
        <end position="1180"/>
    </location>
</feature>
<dbReference type="EMBL" id="BJWK01000019">
    <property type="protein sequence ID" value="GEM12164.1"/>
    <property type="molecule type" value="Genomic_DNA"/>
</dbReference>
<dbReference type="Pfam" id="PF00169">
    <property type="entry name" value="PH"/>
    <property type="match status" value="1"/>
</dbReference>
<dbReference type="Pfam" id="PF00620">
    <property type="entry name" value="RhoGAP"/>
    <property type="match status" value="1"/>
</dbReference>
<feature type="domain" description="PH" evidence="3">
    <location>
        <begin position="624"/>
        <end position="730"/>
    </location>
</feature>
<feature type="compositionally biased region" description="Low complexity" evidence="2">
    <location>
        <begin position="844"/>
        <end position="853"/>
    </location>
</feature>
<dbReference type="SUPFAM" id="SSF50729">
    <property type="entry name" value="PH domain-like"/>
    <property type="match status" value="1"/>
</dbReference>
<feature type="compositionally biased region" description="Gly residues" evidence="2">
    <location>
        <begin position="93"/>
        <end position="105"/>
    </location>
</feature>
<dbReference type="InterPro" id="IPR011993">
    <property type="entry name" value="PH-like_dom_sf"/>
</dbReference>
<feature type="compositionally biased region" description="Basic and acidic residues" evidence="2">
    <location>
        <begin position="46"/>
        <end position="57"/>
    </location>
</feature>
<dbReference type="GO" id="GO:0005737">
    <property type="term" value="C:cytoplasm"/>
    <property type="evidence" value="ECO:0007669"/>
    <property type="project" value="TreeGrafter"/>
</dbReference>
<feature type="compositionally biased region" description="Polar residues" evidence="2">
    <location>
        <begin position="884"/>
        <end position="900"/>
    </location>
</feature>
<dbReference type="GO" id="GO:0007165">
    <property type="term" value="P:signal transduction"/>
    <property type="evidence" value="ECO:0007669"/>
    <property type="project" value="InterPro"/>
</dbReference>
<proteinExistence type="predicted"/>
<dbReference type="GO" id="GO:0035091">
    <property type="term" value="F:phosphatidylinositol binding"/>
    <property type="evidence" value="ECO:0007669"/>
    <property type="project" value="InterPro"/>
</dbReference>
<feature type="domain" description="PX" evidence="4">
    <location>
        <begin position="489"/>
        <end position="617"/>
    </location>
</feature>
<accession>A0A511KRK3</accession>
<feature type="compositionally biased region" description="Polar residues" evidence="2">
    <location>
        <begin position="291"/>
        <end position="302"/>
    </location>
</feature>
<feature type="compositionally biased region" description="Low complexity" evidence="2">
    <location>
        <begin position="81"/>
        <end position="92"/>
    </location>
</feature>
<evidence type="ECO:0000313" key="6">
    <source>
        <dbReference type="EMBL" id="GEM12164.1"/>
    </source>
</evidence>
<feature type="region of interest" description="Disordered" evidence="2">
    <location>
        <begin position="46"/>
        <end position="472"/>
    </location>
</feature>
<dbReference type="Pfam" id="PF00787">
    <property type="entry name" value="PX"/>
    <property type="match status" value="1"/>
</dbReference>
<dbReference type="SUPFAM" id="SSF48350">
    <property type="entry name" value="GTPase activation domain, GAP"/>
    <property type="match status" value="1"/>
</dbReference>
<dbReference type="PROSITE" id="PS50003">
    <property type="entry name" value="PH_DOMAIN"/>
    <property type="match status" value="1"/>
</dbReference>
<comment type="caution">
    <text evidence="6">The sequence shown here is derived from an EMBL/GenBank/DDBJ whole genome shotgun (WGS) entry which is preliminary data.</text>
</comment>
<feature type="domain" description="Rho-GAP" evidence="5">
    <location>
        <begin position="957"/>
        <end position="1151"/>
    </location>
</feature>
<feature type="compositionally biased region" description="Polar residues" evidence="2">
    <location>
        <begin position="1159"/>
        <end position="1176"/>
    </location>
</feature>
<protein>
    <submittedName>
        <fullName evidence="6">RalA-binding protein 1</fullName>
    </submittedName>
</protein>
<feature type="compositionally biased region" description="Low complexity" evidence="2">
    <location>
        <begin position="182"/>
        <end position="193"/>
    </location>
</feature>
<feature type="region of interest" description="Disordered" evidence="2">
    <location>
        <begin position="830"/>
        <end position="904"/>
    </location>
</feature>
<keyword evidence="1" id="KW-0343">GTPase activation</keyword>
<feature type="compositionally biased region" description="Low complexity" evidence="2">
    <location>
        <begin position="133"/>
        <end position="144"/>
    </location>
</feature>
<sequence length="1269" mass="135879">MSSPPPTLTLSSLLAEHSDDPHAALNTLLGRFNRLLSDYAVLRQEKDNAERSAERSAVENQQLWRSLKAMTGSSSPRPPVRSESSLPSRQSSEGGGTVKGLGIAGSGDSPPASRGLRRGLSSDSNPARLNLPNNSSTSSSHNSSPRFGASSANSIDFEPTTPAGASTDQDRSPRLASNYHFPSSSSPLRARAATPPPNGSPRHLHRDEPLGASGLRKASSLDLGRGAPADADAEPTEGSPGSFVAPLVHMTLPDDYSTAEPKTPPPPTIDGPLDRSLLLNRRRLSSPRISGSASMPMISNSDAAGGNKFLPSIQPVSPFFNPSPKPNEREEPMPTGSAAGEQLQQQLQGGSGVPKRNRTFSAASAASLPLGSAFDAGQQQQREQFLLPTRSSSTNLPPSSSSSHLADSALPRERERRPFVPASKLSQTRSAGDSGGDPHPSSFSAPDSRRPSGTAPLPALPSHEDMPLPPAPPAIPPVRPVLTPALLPLARVHIASSNIRINEKHKEVISFVIEVEVSLPSSPSDIDGPAGATARWRVEKLYADILALDSAVKNKMNKQKTRSMTSLPDKSLFKDHAPHKSDQRKAVLERYLQTLVALPLRDRSAICAFLNSDIASEPPSPSSSGPMAGWLTKRGRAFGGWQTRYYVLTPGSTLTYYDAPGGNKLGEIPLHSATIGRQSSRSADPGEDAYLHAFLVRTKDEKEQEADHILCAENDGVRDAWVVALTTLRPKAGSSKANGGEKETERGVTSSGSAPPIPTVVSPESEPSTGKERRRSGSGPSSVGGSEQQNAAQDPRSLSARSAGDLPPSYSLPSNLDAFARGMPALDAASNRGISTIPEDGPAAREPSSSRSATTKLQAPPSRRPATQSERPLSPDHRGDAQLAPTTPSQQHATKYSASDVSGPMNAVPLPSGYDFKKIERQKKTKSSFWNFASRNSSDKASLGHSAAAPARPVFGIPLKEAVAISRIRPGLELPAIVYRCVEYLEAKNAEQEEGIFRLSGSANVIRLLKDRFDAEGDVNLLQSTEYYDPHAIAGLLKQYLRELPVHLLTRELHGEFLRVIDLRDRRDRVNALGKLVAQLPIEEYTLFRFFFAHLCLIAQNAETSKMNLRNLGIVFSPTLAIPAPLFSLFLSEFDLVFAVESETGAAKPITLEEEVSEDTTAPQEQRTTNRNSQIYEASGANRLMESELRRLKENDEEDATGDLPDEFDGADDTARAFSPADGDLTSTSYDPTYSQYVNPAVAPLANLPAPPRSPGLPASPRPGATFQT</sequence>
<dbReference type="Gene3D" id="2.30.29.30">
    <property type="entry name" value="Pleckstrin-homology domain (PH domain)/Phosphotyrosine-binding domain (PTB)"/>
    <property type="match status" value="1"/>
</dbReference>
<dbReference type="GO" id="GO:0005096">
    <property type="term" value="F:GTPase activator activity"/>
    <property type="evidence" value="ECO:0007669"/>
    <property type="project" value="UniProtKB-KW"/>
</dbReference>
<dbReference type="Gene3D" id="3.30.1520.10">
    <property type="entry name" value="Phox-like domain"/>
    <property type="match status" value="1"/>
</dbReference>
<name>A0A511KRK3_RHOTO</name>
<dbReference type="OrthoDB" id="185175at2759"/>